<reference evidence="1" key="1">
    <citation type="submission" date="2019-11" db="EMBL/GenBank/DDBJ databases">
        <title>Genomic insights into an expanded diversity of filamentous marine cyanobacteria reveals the extraordinary biosynthetic potential of Moorea and Okeania.</title>
        <authorList>
            <person name="Ferreira Leao T."/>
            <person name="Wang M."/>
            <person name="Moss N."/>
            <person name="Da Silva R."/>
            <person name="Sanders J."/>
            <person name="Nurk S."/>
            <person name="Gurevich A."/>
            <person name="Humphrey G."/>
            <person name="Reher R."/>
            <person name="Zhu Q."/>
            <person name="Belda-Ferre P."/>
            <person name="Glukhov E."/>
            <person name="Rex R."/>
            <person name="Dorrestein P.C."/>
            <person name="Knight R."/>
            <person name="Pevzner P."/>
            <person name="Gerwick W.H."/>
            <person name="Gerwick L."/>
        </authorList>
    </citation>
    <scope>NUCLEOTIDE SEQUENCE</scope>
    <source>
        <strain evidence="1">SIO1C4</strain>
    </source>
</reference>
<dbReference type="EMBL" id="JAAHFQ010000353">
    <property type="protein sequence ID" value="NER29351.1"/>
    <property type="molecule type" value="Genomic_DNA"/>
</dbReference>
<dbReference type="AlphaFoldDB" id="A0A6B3NI73"/>
<organism evidence="1">
    <name type="scientific">Symploca sp. SIO1C4</name>
    <dbReference type="NCBI Taxonomy" id="2607765"/>
    <lineage>
        <taxon>Bacteria</taxon>
        <taxon>Bacillati</taxon>
        <taxon>Cyanobacteriota</taxon>
        <taxon>Cyanophyceae</taxon>
        <taxon>Coleofasciculales</taxon>
        <taxon>Coleofasciculaceae</taxon>
        <taxon>Symploca</taxon>
    </lineage>
</organism>
<accession>A0A6B3NI73</accession>
<comment type="caution">
    <text evidence="1">The sequence shown here is derived from an EMBL/GenBank/DDBJ whole genome shotgun (WGS) entry which is preliminary data.</text>
</comment>
<protein>
    <submittedName>
        <fullName evidence="1">Uncharacterized protein</fullName>
    </submittedName>
</protein>
<gene>
    <name evidence="1" type="ORF">F6J89_17425</name>
</gene>
<evidence type="ECO:0000313" key="1">
    <source>
        <dbReference type="EMBL" id="NER29351.1"/>
    </source>
</evidence>
<sequence>MNQDGDLGLSQLQIKLQALAADLRCLADSYQGNSLALLALLRTLEQTHREIREHSFQASLPDNRQQLYALLKDIEEEGGWPYIERMRLRELLENMPLDNSIPNSGRNRRE</sequence>
<proteinExistence type="predicted"/>
<name>A0A6B3NI73_9CYAN</name>